<dbReference type="InterPro" id="IPR042067">
    <property type="entry name" value="Sip3_PH"/>
</dbReference>
<evidence type="ECO:0000256" key="7">
    <source>
        <dbReference type="ARBA" id="ARBA00061062"/>
    </source>
</evidence>
<keyword evidence="5 9" id="KW-0472">Membrane</keyword>
<feature type="region of interest" description="Disordered" evidence="8">
    <location>
        <begin position="718"/>
        <end position="737"/>
    </location>
</feature>
<dbReference type="Gene3D" id="2.30.29.30">
    <property type="entry name" value="Pleckstrin-homology domain (PH domain)/Phosphotyrosine-binding domain (PTB)"/>
    <property type="match status" value="1"/>
</dbReference>
<dbReference type="GO" id="GO:0032541">
    <property type="term" value="C:cortical endoplasmic reticulum"/>
    <property type="evidence" value="ECO:0007669"/>
    <property type="project" value="UniProtKB-ARBA"/>
</dbReference>
<dbReference type="CDD" id="cd13280">
    <property type="entry name" value="PH_SIP3"/>
    <property type="match status" value="1"/>
</dbReference>
<keyword evidence="3" id="KW-0256">Endoplasmic reticulum</keyword>
<evidence type="ECO:0000256" key="5">
    <source>
        <dbReference type="ARBA" id="ARBA00023136"/>
    </source>
</evidence>
<dbReference type="GO" id="GO:0032366">
    <property type="term" value="P:intracellular sterol transport"/>
    <property type="evidence" value="ECO:0007669"/>
    <property type="project" value="UniProtKB-ARBA"/>
</dbReference>
<evidence type="ECO:0000256" key="1">
    <source>
        <dbReference type="ARBA" id="ARBA00004389"/>
    </source>
</evidence>
<dbReference type="PROSITE" id="PS51778">
    <property type="entry name" value="VAST"/>
    <property type="match status" value="1"/>
</dbReference>
<dbReference type="InterPro" id="IPR001849">
    <property type="entry name" value="PH_domain"/>
</dbReference>
<dbReference type="CDD" id="cd07609">
    <property type="entry name" value="BAR_SIP3_fungi"/>
    <property type="match status" value="1"/>
</dbReference>
<dbReference type="Pfam" id="PF16746">
    <property type="entry name" value="BAR_3"/>
    <property type="match status" value="1"/>
</dbReference>
<dbReference type="SMART" id="SM00233">
    <property type="entry name" value="PH"/>
    <property type="match status" value="1"/>
</dbReference>
<dbReference type="Pfam" id="PF00169">
    <property type="entry name" value="PH"/>
    <property type="match status" value="1"/>
</dbReference>
<feature type="compositionally biased region" description="Basic and acidic residues" evidence="8">
    <location>
        <begin position="718"/>
        <end position="734"/>
    </location>
</feature>
<dbReference type="OrthoDB" id="10070851at2759"/>
<proteinExistence type="inferred from homology"/>
<comment type="similarity">
    <text evidence="7">Belongs to the SIP3 family.</text>
</comment>
<comment type="subcellular location">
    <subcellularLocation>
        <location evidence="1">Endoplasmic reticulum membrane</location>
        <topology evidence="1">Single-pass membrane protein</topology>
    </subcellularLocation>
</comment>
<evidence type="ECO:0000256" key="9">
    <source>
        <dbReference type="SAM" id="Phobius"/>
    </source>
</evidence>
<feature type="transmembrane region" description="Helical" evidence="9">
    <location>
        <begin position="1069"/>
        <end position="1091"/>
    </location>
</feature>
<evidence type="ECO:0000313" key="12">
    <source>
        <dbReference type="EMBL" id="QID87540.1"/>
    </source>
</evidence>
<evidence type="ECO:0000256" key="4">
    <source>
        <dbReference type="ARBA" id="ARBA00022989"/>
    </source>
</evidence>
<evidence type="ECO:0000256" key="3">
    <source>
        <dbReference type="ARBA" id="ARBA00022824"/>
    </source>
</evidence>
<organism evidence="12 13">
    <name type="scientific">Saccharomyces pastorianus</name>
    <name type="common">Lager yeast</name>
    <name type="synonym">Saccharomyces cerevisiae x Saccharomyces eubayanus</name>
    <dbReference type="NCBI Taxonomy" id="27292"/>
    <lineage>
        <taxon>Eukaryota</taxon>
        <taxon>Fungi</taxon>
        <taxon>Dikarya</taxon>
        <taxon>Ascomycota</taxon>
        <taxon>Saccharomycotina</taxon>
        <taxon>Saccharomycetes</taxon>
        <taxon>Saccharomycetales</taxon>
        <taxon>Saccharomycetaceae</taxon>
        <taxon>Saccharomyces</taxon>
    </lineage>
</organism>
<feature type="domain" description="VASt" evidence="11">
    <location>
        <begin position="772"/>
        <end position="977"/>
    </location>
</feature>
<dbReference type="InterPro" id="IPR011993">
    <property type="entry name" value="PH-like_dom_sf"/>
</dbReference>
<evidence type="ECO:0000256" key="6">
    <source>
        <dbReference type="ARBA" id="ARBA00023180"/>
    </source>
</evidence>
<evidence type="ECO:0000259" key="10">
    <source>
        <dbReference type="PROSITE" id="PS50003"/>
    </source>
</evidence>
<dbReference type="FunFam" id="2.30.29.30:FF:000426">
    <property type="entry name" value="Ysp1p"/>
    <property type="match status" value="1"/>
</dbReference>
<dbReference type="SUPFAM" id="SSF50729">
    <property type="entry name" value="PH domain-like"/>
    <property type="match status" value="1"/>
</dbReference>
<name>A0A6C1EFH1_SACPS</name>
<feature type="domain" description="PH" evidence="10">
    <location>
        <begin position="309"/>
        <end position="423"/>
    </location>
</feature>
<keyword evidence="6" id="KW-0325">Glycoprotein</keyword>
<dbReference type="AlphaFoldDB" id="A0A6C1EFH1"/>
<dbReference type="Proteomes" id="UP000501346">
    <property type="component" value="Chromosome SeXIV"/>
</dbReference>
<dbReference type="InterPro" id="IPR039463">
    <property type="entry name" value="Sip3/Lam1_BAR"/>
</dbReference>
<evidence type="ECO:0000256" key="2">
    <source>
        <dbReference type="ARBA" id="ARBA00022692"/>
    </source>
</evidence>
<reference evidence="12 13" key="1">
    <citation type="journal article" date="2019" name="BMC Genomics">
        <title>Chromosome level assembly and comparative genome analysis confirm lager-brewing yeasts originated from a single hybridization.</title>
        <authorList>
            <person name="Salazar A.N."/>
            <person name="Gorter de Vries A.R."/>
            <person name="van den Broek M."/>
            <person name="Brouwers N."/>
            <person name="de la Torre Cortes P."/>
            <person name="Kuijpers N.G.A."/>
            <person name="Daran J.G."/>
            <person name="Abeel T."/>
        </authorList>
    </citation>
    <scope>NUCLEOTIDE SEQUENCE [LARGE SCALE GENOMIC DNA]</scope>
    <source>
        <strain evidence="12 13">CBS 1483</strain>
    </source>
</reference>
<feature type="transmembrane region" description="Helical" evidence="9">
    <location>
        <begin position="1026"/>
        <end position="1057"/>
    </location>
</feature>
<dbReference type="PROSITE" id="PS50003">
    <property type="entry name" value="PH_DOMAIN"/>
    <property type="match status" value="1"/>
</dbReference>
<accession>A0A6C1EFH1</accession>
<dbReference type="SUPFAM" id="SSF103657">
    <property type="entry name" value="BAR/IMD domain-like"/>
    <property type="match status" value="1"/>
</dbReference>
<evidence type="ECO:0000256" key="8">
    <source>
        <dbReference type="SAM" id="MobiDB-lite"/>
    </source>
</evidence>
<dbReference type="GO" id="GO:0005789">
    <property type="term" value="C:endoplasmic reticulum membrane"/>
    <property type="evidence" value="ECO:0007669"/>
    <property type="project" value="UniProtKB-SubCell"/>
</dbReference>
<gene>
    <name evidence="12" type="primary">SIP3_2</name>
    <name evidence="12" type="ORF">GRS66_010220</name>
</gene>
<dbReference type="Pfam" id="PF16016">
    <property type="entry name" value="VASt"/>
    <property type="match status" value="1"/>
</dbReference>
<sequence>MPVQGTDPKKRQLRLISVAFKEASIDSPSFRASVNFFQTRVDALEDWVEKTVDFFDQKYKVSFEDFQRAKETLLSQLLPSPVLLSNGFVSNQSFTPQLVDSFNKDYYDFSVKLLKIVKGDDSSHSTALLELMTNAVEPYRNVRKNFDIYQGKYDSMLASYQAIKVSSTSLEPSSIKNDALELFEVQKSYLKASLDLISAISVVKLSLDKFIYESMKVLKCKSILATKDSGKKIDLSPCMNDYLDSYSIWVENSIEGSKVLNSDIIHAKKQAYGYTLKRITPSNDTSDHNIRSLHSSKLISKDTEAPSKSPEKFGWLYMKTQVGKPSREIWVRRWCFLKNAVFGMFLLSPSKTYVEETDKFGVFLTNVRYDPEEDRKFCFEVKIFGNRVTDLHGNISRDITLVFQTSNFRDLKSWLNAFELTKKYVMNLQHNSLEYELAFKRFSPKYFEFASSTTTSIDQLITTFDKETESLYDTLNCSLSEYDILTLGEEKVFQFQMPTTPISTKMTQLAILSNFLTKGSWFPNAVLVNVWGTTDWSEYTILPSKGKKPSSLLTNDGKRLPIRNSTVYPHYYSNELKVLDLQFKSLVFSPDQRLEKLPEELLLFKFEAFWCPNKRQKFSATCFCTKDYIYCYMNSMEFICLTNINLADIISVETDKTSKKTLKFYDASGLQMKAIILFTDYKLIASKLQCLLENKASKNPNGNEEILVKLEQMEKDFQEKKQEESNKAEKEENSNNKAMNSISKMIGSHVTFWEMPDDASSLLNRLKKLQTEYTTTYDHEYEISSKGLVHILFGDKSGAFPKCLFLAKKNTKENIKSFWHKEKDAKDRLQLVRKIPFRLDMTDNFLNTGKYLRDRESKPIFVTQRIVDIVENKYYEIDLDPIFIKVPFCHLLRISVKFVISESYDTDNHLEIKLNLTANSSLLHVLYKLEYIDSRTGEVVKKLSLAEMVCQNWVLKFTYSEFLLIRKVIRYYLERIGKHGKVIKAVKLCGILGVSNSKNEEPTGDKSDKFEKSEKIQYDIKYSCTILFLIFIKLMVYRITNLTFVFFRILIGILLLFAEKFSHINRKMVIGLLASIMFSVFLSGRASVSYWSVKRAEKIFQDRLGSDKFTMKRAIYISDSDLLTNQLSVTPDSPIFEKFSDGSFTKDCQYRETRKELAMRRNELLIELRILQDMEKQLVQGDYKKFLSDEIDKCSMVSIEMADLWSNDTQLQKYCLNCDEELRKLGSSLI</sequence>
<evidence type="ECO:0000259" key="11">
    <source>
        <dbReference type="PROSITE" id="PS51778"/>
    </source>
</evidence>
<keyword evidence="2 9" id="KW-0812">Transmembrane</keyword>
<evidence type="ECO:0000313" key="13">
    <source>
        <dbReference type="Proteomes" id="UP000501346"/>
    </source>
</evidence>
<dbReference type="EMBL" id="CP049011">
    <property type="protein sequence ID" value="QID87540.1"/>
    <property type="molecule type" value="Genomic_DNA"/>
</dbReference>
<dbReference type="InterPro" id="IPR031968">
    <property type="entry name" value="VASt"/>
</dbReference>
<protein>
    <submittedName>
        <fullName evidence="12">SNF1-interacting protein</fullName>
    </submittedName>
</protein>
<keyword evidence="13" id="KW-1185">Reference proteome</keyword>
<keyword evidence="4 9" id="KW-1133">Transmembrane helix</keyword>
<dbReference type="Gene3D" id="1.20.1270.60">
    <property type="entry name" value="Arfaptin homology (AH) domain/BAR domain"/>
    <property type="match status" value="1"/>
</dbReference>
<dbReference type="InterPro" id="IPR027267">
    <property type="entry name" value="AH/BAR_dom_sf"/>
</dbReference>
<dbReference type="PANTHER" id="PTHR14248">
    <property type="entry name" value="CYCLIN Y, ISOFORM A"/>
    <property type="match status" value="1"/>
</dbReference>
<dbReference type="InterPro" id="IPR004148">
    <property type="entry name" value="BAR_dom"/>
</dbReference>